<dbReference type="SUPFAM" id="SSF52540">
    <property type="entry name" value="P-loop containing nucleoside triphosphate hydrolases"/>
    <property type="match status" value="1"/>
</dbReference>
<dbReference type="Proteomes" id="UP000050509">
    <property type="component" value="Unassembled WGS sequence"/>
</dbReference>
<feature type="non-terminal residue" evidence="2">
    <location>
        <position position="1"/>
    </location>
</feature>
<evidence type="ECO:0000313" key="2">
    <source>
        <dbReference type="EMBL" id="KPV50132.1"/>
    </source>
</evidence>
<organism evidence="2 3">
    <name type="scientific">Kouleothrix aurantiaca</name>
    <dbReference type="NCBI Taxonomy" id="186479"/>
    <lineage>
        <taxon>Bacteria</taxon>
        <taxon>Bacillati</taxon>
        <taxon>Chloroflexota</taxon>
        <taxon>Chloroflexia</taxon>
        <taxon>Chloroflexales</taxon>
        <taxon>Roseiflexineae</taxon>
        <taxon>Roseiflexaceae</taxon>
        <taxon>Kouleothrix</taxon>
    </lineage>
</organism>
<dbReference type="Pfam" id="PF14516">
    <property type="entry name" value="AAA_35"/>
    <property type="match status" value="1"/>
</dbReference>
<evidence type="ECO:0000313" key="3">
    <source>
        <dbReference type="Proteomes" id="UP000050509"/>
    </source>
</evidence>
<reference evidence="2 3" key="1">
    <citation type="submission" date="2015-09" db="EMBL/GenBank/DDBJ databases">
        <title>Draft genome sequence of Kouleothrix aurantiaca JCM 19913.</title>
        <authorList>
            <person name="Hemp J."/>
        </authorList>
    </citation>
    <scope>NUCLEOTIDE SEQUENCE [LARGE SCALE GENOMIC DNA]</scope>
    <source>
        <strain evidence="2 3">COM-B</strain>
    </source>
</reference>
<dbReference type="AlphaFoldDB" id="A0A0P9DK19"/>
<gene>
    <name evidence="2" type="ORF">SE17_28725</name>
</gene>
<feature type="compositionally biased region" description="Basic and acidic residues" evidence="1">
    <location>
        <begin position="138"/>
        <end position="151"/>
    </location>
</feature>
<sequence length="174" mass="19707">LSRICSSLHIPVEPAAWWAEHQQLSPSQRFMEFLRDVALAEAQAPIVIFIDEIDTTLNLDFRDDFFAAIRAMYNERASTPAYQQITFVLLGVATPTDLIQDRDRTPFNVGREIVLREFSYDDAAPLRDGLDAKLAVAEQEHGSPFEQEREPAPTPGDTMLRAIFAWTDGHPYLT</sequence>
<dbReference type="Gene3D" id="3.40.50.300">
    <property type="entry name" value="P-loop containing nucleotide triphosphate hydrolases"/>
    <property type="match status" value="1"/>
</dbReference>
<name>A0A0P9DK19_9CHLR</name>
<evidence type="ECO:0008006" key="4">
    <source>
        <dbReference type="Google" id="ProtNLM"/>
    </source>
</evidence>
<feature type="region of interest" description="Disordered" evidence="1">
    <location>
        <begin position="138"/>
        <end position="157"/>
    </location>
</feature>
<protein>
    <recommendedName>
        <fullName evidence="4">ATPase AAA-type core domain-containing protein</fullName>
    </recommendedName>
</protein>
<dbReference type="EMBL" id="LJCR01001563">
    <property type="protein sequence ID" value="KPV50132.1"/>
    <property type="molecule type" value="Genomic_DNA"/>
</dbReference>
<dbReference type="PATRIC" id="fig|186479.3.peg.2235"/>
<keyword evidence="3" id="KW-1185">Reference proteome</keyword>
<evidence type="ECO:0000256" key="1">
    <source>
        <dbReference type="SAM" id="MobiDB-lite"/>
    </source>
</evidence>
<dbReference type="InterPro" id="IPR027417">
    <property type="entry name" value="P-loop_NTPase"/>
</dbReference>
<comment type="caution">
    <text evidence="2">The sequence shown here is derived from an EMBL/GenBank/DDBJ whole genome shotgun (WGS) entry which is preliminary data.</text>
</comment>
<accession>A0A0P9DK19</accession>
<proteinExistence type="predicted"/>